<dbReference type="GO" id="GO:0004553">
    <property type="term" value="F:hydrolase activity, hydrolyzing O-glycosyl compounds"/>
    <property type="evidence" value="ECO:0007669"/>
    <property type="project" value="InterPro"/>
</dbReference>
<gene>
    <name evidence="6" type="ORF">BCR36DRAFT_585503</name>
</gene>
<evidence type="ECO:0000256" key="1">
    <source>
        <dbReference type="ARBA" id="ARBA00022729"/>
    </source>
</evidence>
<dbReference type="OrthoDB" id="2117222at2759"/>
<dbReference type="AlphaFoldDB" id="A0A1Y1V3Q8"/>
<dbReference type="InterPro" id="IPR012291">
    <property type="entry name" value="CBM2_carb-bd_dom_sf"/>
</dbReference>
<evidence type="ECO:0000313" key="6">
    <source>
        <dbReference type="EMBL" id="ORX45739.1"/>
    </source>
</evidence>
<dbReference type="Gene3D" id="1.10.530.60">
    <property type="match status" value="1"/>
</dbReference>
<dbReference type="Gene3D" id="3.90.1220.10">
    <property type="entry name" value="Cellulose docking domain, dockering"/>
    <property type="match status" value="2"/>
</dbReference>
<dbReference type="InterPro" id="IPR009034">
    <property type="entry name" value="Dockerin_dom_fun_sf"/>
</dbReference>
<evidence type="ECO:0000259" key="5">
    <source>
        <dbReference type="PROSITE" id="PS51763"/>
    </source>
</evidence>
<dbReference type="Pfam" id="PF02013">
    <property type="entry name" value="CBM_10"/>
    <property type="match status" value="2"/>
</dbReference>
<evidence type="ECO:0000256" key="4">
    <source>
        <dbReference type="SAM" id="SignalP"/>
    </source>
</evidence>
<protein>
    <recommendedName>
        <fullName evidence="5">CBM10 domain-containing protein</fullName>
    </recommendedName>
</protein>
<keyword evidence="7" id="KW-1185">Reference proteome</keyword>
<dbReference type="InterPro" id="IPR008965">
    <property type="entry name" value="CBM2/CBM3_carb-bd_dom_sf"/>
</dbReference>
<dbReference type="SUPFAM" id="SSF64571">
    <property type="entry name" value="Cellulose docking domain, dockering"/>
    <property type="match status" value="2"/>
</dbReference>
<dbReference type="InterPro" id="IPR054107">
    <property type="entry name" value="Cel124_cat"/>
</dbReference>
<organism evidence="6 7">
    <name type="scientific">Piromyces finnis</name>
    <dbReference type="NCBI Taxonomy" id="1754191"/>
    <lineage>
        <taxon>Eukaryota</taxon>
        <taxon>Fungi</taxon>
        <taxon>Fungi incertae sedis</taxon>
        <taxon>Chytridiomycota</taxon>
        <taxon>Chytridiomycota incertae sedis</taxon>
        <taxon>Neocallimastigomycetes</taxon>
        <taxon>Neocallimastigales</taxon>
        <taxon>Neocallimastigaceae</taxon>
        <taxon>Piromyces</taxon>
    </lineage>
</organism>
<evidence type="ECO:0000313" key="7">
    <source>
        <dbReference type="Proteomes" id="UP000193719"/>
    </source>
</evidence>
<sequence>MDFMKRNFILTLVSLCSFLLVQASIPGFEISISKSWTGDTTTYSQAEGKIVNASKLKLNNWYIEVPFDPDHQKFQGSWGCEVEEKEDKLVLTGEVTNKTLKVLTETTFGFIIASTGVKFDVESAVLYTQTKSVPNHTEADGSDDSSDMNIGLPYENNRYFPESMDVDDIKAAATAMNVAEVKAVIYKEINEHWDVISEYLNTDDMFKVFALFLGWASRESTLNAGVETAQEDGFGVNSAHAYGPFQTAVTAFYGCDPTFDQEDDVPELYWYTLSERNFFDPYISTHMGIRKLIHFVKEAVAFENTGIDIIRCALKGFNSGHANPMQESEKGTGYSDEIGALAGWYYKTHHFDDEVYTWTGDARVDRSDPWAWWDNAEPYTNLKVVVRVVNPEDGTTATYSSLSLPTPTSTVPTTTMSDIKPTSNGACWADAIGYPCCKGCDVITTDDDGDWGVENNQWCGIDSVKCKKETCFSEAQGFPCCEECRLVYTDESGLWGVENNEWCGLKDSCN</sequence>
<reference evidence="6 7" key="1">
    <citation type="submission" date="2016-08" db="EMBL/GenBank/DDBJ databases">
        <title>Genomes of anaerobic fungi encode conserved fungal cellulosomes for biomass hydrolysis.</title>
        <authorList>
            <consortium name="DOE Joint Genome Institute"/>
            <person name="Haitjema C.H."/>
            <person name="Gilmore S.P."/>
            <person name="Henske J.K."/>
            <person name="Solomon K.V."/>
            <person name="De Groot R."/>
            <person name="Kuo A."/>
            <person name="Mondo S.J."/>
            <person name="Salamov A.A."/>
            <person name="Labutti K."/>
            <person name="Zhao Z."/>
            <person name="Chiniquy J."/>
            <person name="Barry K."/>
            <person name="Brewer H.M."/>
            <person name="Purvine S.O."/>
            <person name="Wright A.T."/>
            <person name="Boxma B."/>
            <person name="Van Alen T."/>
            <person name="Hackstein J.H."/>
            <person name="Baker S.E."/>
            <person name="Grigoriev I.V."/>
            <person name="O'Malley M.A."/>
        </authorList>
    </citation>
    <scope>NUCLEOTIDE SEQUENCE [LARGE SCALE GENOMIC DNA]</scope>
    <source>
        <strain evidence="7">finn</strain>
    </source>
</reference>
<dbReference type="GO" id="GO:0030247">
    <property type="term" value="F:polysaccharide binding"/>
    <property type="evidence" value="ECO:0007669"/>
    <property type="project" value="InterPro"/>
</dbReference>
<proteinExistence type="predicted"/>
<dbReference type="Proteomes" id="UP000193719">
    <property type="component" value="Unassembled WGS sequence"/>
</dbReference>
<dbReference type="EMBL" id="MCFH01000038">
    <property type="protein sequence ID" value="ORX45739.1"/>
    <property type="molecule type" value="Genomic_DNA"/>
</dbReference>
<evidence type="ECO:0000256" key="2">
    <source>
        <dbReference type="ARBA" id="ARBA00022737"/>
    </source>
</evidence>
<name>A0A1Y1V3Q8_9FUNG</name>
<dbReference type="SUPFAM" id="SSF49384">
    <property type="entry name" value="Carbohydrate-binding domain"/>
    <property type="match status" value="1"/>
</dbReference>
<keyword evidence="1 4" id="KW-0732">Signal</keyword>
<feature type="chain" id="PRO_5011010495" description="CBM10 domain-containing protein" evidence="4">
    <location>
        <begin position="24"/>
        <end position="510"/>
    </location>
</feature>
<dbReference type="InterPro" id="IPR002883">
    <property type="entry name" value="CBM10/Dockerin_dom"/>
</dbReference>
<reference evidence="6 7" key="2">
    <citation type="submission" date="2016-08" db="EMBL/GenBank/DDBJ databases">
        <title>Pervasive Adenine N6-methylation of Active Genes in Fungi.</title>
        <authorList>
            <consortium name="DOE Joint Genome Institute"/>
            <person name="Mondo S.J."/>
            <person name="Dannebaum R.O."/>
            <person name="Kuo R.C."/>
            <person name="Labutti K."/>
            <person name="Haridas S."/>
            <person name="Kuo A."/>
            <person name="Salamov A."/>
            <person name="Ahrendt S.R."/>
            <person name="Lipzen A."/>
            <person name="Sullivan W."/>
            <person name="Andreopoulos W.B."/>
            <person name="Clum A."/>
            <person name="Lindquist E."/>
            <person name="Daum C."/>
            <person name="Ramamoorthy G.K."/>
            <person name="Gryganskyi A."/>
            <person name="Culley D."/>
            <person name="Magnuson J.K."/>
            <person name="James T.Y."/>
            <person name="O'Malley M.A."/>
            <person name="Stajich J.E."/>
            <person name="Spatafora J.W."/>
            <person name="Visel A."/>
            <person name="Grigoriev I.V."/>
        </authorList>
    </citation>
    <scope>NUCLEOTIDE SEQUENCE [LARGE SCALE GENOMIC DNA]</scope>
    <source>
        <strain evidence="7">finn</strain>
    </source>
</reference>
<accession>A0A1Y1V3Q8</accession>
<feature type="domain" description="CBM10" evidence="5">
    <location>
        <begin position="470"/>
        <end position="506"/>
    </location>
</feature>
<keyword evidence="3" id="KW-0378">Hydrolase</keyword>
<feature type="domain" description="CBM10" evidence="5">
    <location>
        <begin position="426"/>
        <end position="462"/>
    </location>
</feature>
<dbReference type="Gene3D" id="2.60.40.290">
    <property type="match status" value="1"/>
</dbReference>
<feature type="signal peptide" evidence="4">
    <location>
        <begin position="1"/>
        <end position="23"/>
    </location>
</feature>
<comment type="caution">
    <text evidence="6">The sequence shown here is derived from an EMBL/GenBank/DDBJ whole genome shotgun (WGS) entry which is preliminary data.</text>
</comment>
<dbReference type="Pfam" id="PF21908">
    <property type="entry name" value="Cel124_C"/>
    <property type="match status" value="1"/>
</dbReference>
<evidence type="ECO:0000256" key="3">
    <source>
        <dbReference type="ARBA" id="ARBA00022801"/>
    </source>
</evidence>
<keyword evidence="2" id="KW-0677">Repeat</keyword>
<dbReference type="PROSITE" id="PS51763">
    <property type="entry name" value="CBM10"/>
    <property type="match status" value="2"/>
</dbReference>